<feature type="transmembrane region" description="Helical" evidence="1">
    <location>
        <begin position="62"/>
        <end position="80"/>
    </location>
</feature>
<feature type="transmembrane region" description="Helical" evidence="1">
    <location>
        <begin position="365"/>
        <end position="384"/>
    </location>
</feature>
<dbReference type="Proteomes" id="UP001501523">
    <property type="component" value="Unassembled WGS sequence"/>
</dbReference>
<feature type="transmembrane region" description="Helical" evidence="1">
    <location>
        <begin position="12"/>
        <end position="30"/>
    </location>
</feature>
<proteinExistence type="predicted"/>
<feature type="transmembrane region" description="Helical" evidence="1">
    <location>
        <begin position="511"/>
        <end position="531"/>
    </location>
</feature>
<feature type="transmembrane region" description="Helical" evidence="1">
    <location>
        <begin position="439"/>
        <end position="457"/>
    </location>
</feature>
<gene>
    <name evidence="2" type="ORF">GCM10009105_17290</name>
</gene>
<comment type="caution">
    <text evidence="2">The sequence shown here is derived from an EMBL/GenBank/DDBJ whole genome shotgun (WGS) entry which is preliminary data.</text>
</comment>
<keyword evidence="1" id="KW-0472">Membrane</keyword>
<feature type="transmembrane region" description="Helical" evidence="1">
    <location>
        <begin position="277"/>
        <end position="295"/>
    </location>
</feature>
<dbReference type="EMBL" id="BAAAEU010000007">
    <property type="protein sequence ID" value="GAA0713673.1"/>
    <property type="molecule type" value="Genomic_DNA"/>
</dbReference>
<feature type="transmembrane region" description="Helical" evidence="1">
    <location>
        <begin position="173"/>
        <end position="193"/>
    </location>
</feature>
<feature type="transmembrane region" description="Helical" evidence="1">
    <location>
        <begin position="488"/>
        <end position="506"/>
    </location>
</feature>
<accession>A0ABN1IHT3</accession>
<keyword evidence="1" id="KW-0812">Transmembrane</keyword>
<evidence type="ECO:0000313" key="3">
    <source>
        <dbReference type="Proteomes" id="UP001501523"/>
    </source>
</evidence>
<feature type="transmembrane region" description="Helical" evidence="1">
    <location>
        <begin position="111"/>
        <end position="129"/>
    </location>
</feature>
<evidence type="ECO:0000256" key="1">
    <source>
        <dbReference type="SAM" id="Phobius"/>
    </source>
</evidence>
<feature type="transmembrane region" description="Helical" evidence="1">
    <location>
        <begin position="325"/>
        <end position="353"/>
    </location>
</feature>
<reference evidence="2 3" key="1">
    <citation type="journal article" date="2019" name="Int. J. Syst. Evol. Microbiol.">
        <title>The Global Catalogue of Microorganisms (GCM) 10K type strain sequencing project: providing services to taxonomists for standard genome sequencing and annotation.</title>
        <authorList>
            <consortium name="The Broad Institute Genomics Platform"/>
            <consortium name="The Broad Institute Genome Sequencing Center for Infectious Disease"/>
            <person name="Wu L."/>
            <person name="Ma J."/>
        </authorList>
    </citation>
    <scope>NUCLEOTIDE SEQUENCE [LARGE SCALE GENOMIC DNA]</scope>
    <source>
        <strain evidence="2 3">JCM 15421</strain>
    </source>
</reference>
<feature type="transmembrane region" description="Helical" evidence="1">
    <location>
        <begin position="86"/>
        <end position="104"/>
    </location>
</feature>
<name>A0ABN1IHT3_9GAMM</name>
<sequence length="673" mass="72561">MPARLRMYGPAILIGIGIASCISGLLWYRMWLALPWSRFSESLAVVLISLLLAAAMHRLRGWALAHALAAIACAALVFFAGMLPTIATLALAATAIAVGSLLIPQRDALDAVIALPVGLALIGGCLGWLMPLPLHHSGVYLVVAAVLCIWRAQELRTAGIALWYAWQDNVAAAPWHAAAAVLALGLATTGAWLPTMQSDDLGYHLGLPSQLLRDGFYAPDPAQQIWVLAPWLGDVVQGIAEVLAGHEARGAVDTLWMLSAAAALGSLTTTVRTDARIRWLVVALFASMPLLASLVAGMQTELPATALIAAMALVIMRMPGDRLTWCAAVLAGGLFALKFGQAVAALVLLIWALARVRDRVDAKRVAVAILLFLLIAGSSYFHAWRISGNPLLPLFNNVFQSPVMAPHQLDDVRWHAGFSPTLLWAITFDTKRYLEAEPGGYGFVLVAFVGVWLLALWRRETRSLSLAASAIILLPLLPMQYARYAFPGVALLLAPLVITGSTVLGVRRFAYVGFALCLLNFAFHANASWVLSTVARKRLLTNLGDTQLVLQRFAPERLLIAELHERDPTDSVVLALNPEAPYIAELAGRGRTVSWYSPTLEAARFDAETDASGRRWKNLIDATHARWLLLRPDLLSPAQRAALSLGGARQVITAGVAELWSWGDPALGRTALP</sequence>
<keyword evidence="3" id="KW-1185">Reference proteome</keyword>
<keyword evidence="1" id="KW-1133">Transmembrane helix</keyword>
<feature type="transmembrane region" description="Helical" evidence="1">
    <location>
        <begin position="36"/>
        <end position="55"/>
    </location>
</feature>
<dbReference type="PROSITE" id="PS51257">
    <property type="entry name" value="PROKAR_LIPOPROTEIN"/>
    <property type="match status" value="1"/>
</dbReference>
<feature type="transmembrane region" description="Helical" evidence="1">
    <location>
        <begin position="464"/>
        <end position="482"/>
    </location>
</feature>
<evidence type="ECO:0000313" key="2">
    <source>
        <dbReference type="EMBL" id="GAA0713673.1"/>
    </source>
</evidence>
<organism evidence="2 3">
    <name type="scientific">Dokdonella soli</name>
    <dbReference type="NCBI Taxonomy" id="529810"/>
    <lineage>
        <taxon>Bacteria</taxon>
        <taxon>Pseudomonadati</taxon>
        <taxon>Pseudomonadota</taxon>
        <taxon>Gammaproteobacteria</taxon>
        <taxon>Lysobacterales</taxon>
        <taxon>Rhodanobacteraceae</taxon>
        <taxon>Dokdonella</taxon>
    </lineage>
</organism>
<evidence type="ECO:0008006" key="4">
    <source>
        <dbReference type="Google" id="ProtNLM"/>
    </source>
</evidence>
<protein>
    <recommendedName>
        <fullName evidence="4">Glycosyltransferase RgtA/B/C/D-like domain-containing protein</fullName>
    </recommendedName>
</protein>